<dbReference type="GO" id="GO:0016787">
    <property type="term" value="F:hydrolase activity"/>
    <property type="evidence" value="ECO:0007669"/>
    <property type="project" value="UniProtKB-KW"/>
</dbReference>
<accession>A0A139N4J9</accession>
<feature type="domain" description="Nudix hydrolase" evidence="2">
    <location>
        <begin position="12"/>
        <end position="145"/>
    </location>
</feature>
<dbReference type="RefSeq" id="WP_061422281.1">
    <property type="nucleotide sequence ID" value="NZ_KQ969062.1"/>
</dbReference>
<organism evidence="3 4">
    <name type="scientific">Streptococcus cristatus</name>
    <dbReference type="NCBI Taxonomy" id="45634"/>
    <lineage>
        <taxon>Bacteria</taxon>
        <taxon>Bacillati</taxon>
        <taxon>Bacillota</taxon>
        <taxon>Bacilli</taxon>
        <taxon>Lactobacillales</taxon>
        <taxon>Streptococcaceae</taxon>
        <taxon>Streptococcus</taxon>
    </lineage>
</organism>
<dbReference type="STRING" id="45634.SCRDD08_00484"/>
<dbReference type="PATRIC" id="fig|45634.12.peg.502"/>
<evidence type="ECO:0000259" key="2">
    <source>
        <dbReference type="PROSITE" id="PS51462"/>
    </source>
</evidence>
<dbReference type="PROSITE" id="PS51462">
    <property type="entry name" value="NUDIX"/>
    <property type="match status" value="1"/>
</dbReference>
<dbReference type="PANTHER" id="PTHR43736">
    <property type="entry name" value="ADP-RIBOSE PYROPHOSPHATASE"/>
    <property type="match status" value="1"/>
</dbReference>
<proteinExistence type="predicted"/>
<protein>
    <submittedName>
        <fullName evidence="3">MutT/nudix family protein</fullName>
    </submittedName>
</protein>
<dbReference type="InterPro" id="IPR020084">
    <property type="entry name" value="NUDIX_hydrolase_CS"/>
</dbReference>
<comment type="caution">
    <text evidence="3">The sequence shown here is derived from an EMBL/GenBank/DDBJ whole genome shotgun (WGS) entry which is preliminary data.</text>
</comment>
<dbReference type="Proteomes" id="UP000070377">
    <property type="component" value="Unassembled WGS sequence"/>
</dbReference>
<dbReference type="InterPro" id="IPR000086">
    <property type="entry name" value="NUDIX_hydrolase_dom"/>
</dbReference>
<gene>
    <name evidence="3" type="ORF">SCRDD08_00484</name>
</gene>
<dbReference type="SUPFAM" id="SSF55811">
    <property type="entry name" value="Nudix"/>
    <property type="match status" value="1"/>
</dbReference>
<dbReference type="Gene3D" id="3.90.79.10">
    <property type="entry name" value="Nucleoside Triphosphate Pyrophosphohydrolase"/>
    <property type="match status" value="1"/>
</dbReference>
<name>A0A139N4J9_STRCR</name>
<dbReference type="PANTHER" id="PTHR43736:SF2">
    <property type="entry name" value="MUTT_NUDIX FAMILY PROTEIN"/>
    <property type="match status" value="1"/>
</dbReference>
<reference evidence="3 4" key="1">
    <citation type="submission" date="2016-01" db="EMBL/GenBank/DDBJ databases">
        <title>Highly variable Streptococcus oralis are common among viridans streptococci isolated from primates.</title>
        <authorList>
            <person name="Denapaite D."/>
            <person name="Rieger M."/>
            <person name="Koendgen S."/>
            <person name="Brueckner R."/>
            <person name="Ochigava I."/>
            <person name="Kappeler P."/>
            <person name="Maetz-Rensing K."/>
            <person name="Leendertz F."/>
            <person name="Hakenbeck R."/>
        </authorList>
    </citation>
    <scope>NUCLEOTIDE SEQUENCE [LARGE SCALE GENOMIC DNA]</scope>
    <source>
        <strain evidence="3 4">DD08</strain>
    </source>
</reference>
<evidence type="ECO:0000313" key="4">
    <source>
        <dbReference type="Proteomes" id="UP000070377"/>
    </source>
</evidence>
<evidence type="ECO:0000256" key="1">
    <source>
        <dbReference type="ARBA" id="ARBA00022801"/>
    </source>
</evidence>
<dbReference type="PROSITE" id="PS00893">
    <property type="entry name" value="NUDIX_BOX"/>
    <property type="match status" value="1"/>
</dbReference>
<dbReference type="CDD" id="cd04688">
    <property type="entry name" value="NUDIX_Hydrolase"/>
    <property type="match status" value="1"/>
</dbReference>
<dbReference type="Pfam" id="PF00293">
    <property type="entry name" value="NUDIX"/>
    <property type="match status" value="1"/>
</dbReference>
<dbReference type="InterPro" id="IPR015797">
    <property type="entry name" value="NUDIX_hydrolase-like_dom_sf"/>
</dbReference>
<dbReference type="EMBL" id="LQRD01000020">
    <property type="protein sequence ID" value="KXT70724.1"/>
    <property type="molecule type" value="Genomic_DNA"/>
</dbReference>
<keyword evidence="1" id="KW-0378">Hydrolase</keyword>
<sequence length="175" mass="20338">MAKDISYRQGQERFRYRAAALIIEEEALCVISSPSEDYFYSVGGAVRFGETSEEAVRREVFEETGQKYEIEKLAFVHENLFSNSTGVLKGLDCHEICFYYLMKPHGKQFDYQHKQEQVYWIPLTDLENYKVFPKEITHILKHLQTGIQHIISKKESGTEIGHSLEFDFVVPPPHS</sequence>
<dbReference type="AlphaFoldDB" id="A0A139N4J9"/>
<evidence type="ECO:0000313" key="3">
    <source>
        <dbReference type="EMBL" id="KXT70724.1"/>
    </source>
</evidence>